<dbReference type="RefSeq" id="WP_205373844.1">
    <property type="nucleotide sequence ID" value="NZ_JAFEJA010000001.1"/>
</dbReference>
<gene>
    <name evidence="3" type="ORF">JE024_13565</name>
</gene>
<keyword evidence="2" id="KW-0732">Signal</keyword>
<evidence type="ECO:0000313" key="4">
    <source>
        <dbReference type="Proteomes" id="UP000664109"/>
    </source>
</evidence>
<feature type="chain" id="PRO_5047329290" description="Lipoprotein" evidence="2">
    <location>
        <begin position="21"/>
        <end position="246"/>
    </location>
</feature>
<dbReference type="Proteomes" id="UP000664109">
    <property type="component" value="Unassembled WGS sequence"/>
</dbReference>
<evidence type="ECO:0000256" key="1">
    <source>
        <dbReference type="SAM" id="MobiDB-lite"/>
    </source>
</evidence>
<evidence type="ECO:0008006" key="5">
    <source>
        <dbReference type="Google" id="ProtNLM"/>
    </source>
</evidence>
<evidence type="ECO:0000256" key="2">
    <source>
        <dbReference type="SAM" id="SignalP"/>
    </source>
</evidence>
<keyword evidence="4" id="KW-1185">Reference proteome</keyword>
<dbReference type="EMBL" id="JAFEJA010000001">
    <property type="protein sequence ID" value="MBM9619745.1"/>
    <property type="molecule type" value="Genomic_DNA"/>
</dbReference>
<comment type="caution">
    <text evidence="3">The sequence shown here is derived from an EMBL/GenBank/DDBJ whole genome shotgun (WGS) entry which is preliminary data.</text>
</comment>
<sequence length="246" mass="24555">MRLPTAPTKLLAAGALLALAACTAGGSGGADAKPSGPAAAVRTGDAAERGTLLPPTREQLERAALTGGDLSGFQVLSGRGGIAPEGRPVADRAECRPLAEAMGDGAGARALHTVGTGLGSLERLGLAVSATLGSYRPADADALMKGLDAALAVCGDGFRATLDGRVAAYGPLRRTPFAVPGADAVTGWTAVASDRGHDVTLHLVVVREGAAVLRFMAVDLAGAEPARVPQEVADKQLAKLARVLAG</sequence>
<feature type="signal peptide" evidence="2">
    <location>
        <begin position="1"/>
        <end position="20"/>
    </location>
</feature>
<name>A0ABS2UQF5_9ACTN</name>
<accession>A0ABS2UQF5</accession>
<reference evidence="3 4" key="1">
    <citation type="journal article" date="2016" name="Arch. Microbiol.">
        <title>Streptomyces zhihengii sp. nov., isolated from rhizospheric soil of Psammosilene tunicoides.</title>
        <authorList>
            <person name="Huang M.J."/>
            <person name="Fei J.J."/>
            <person name="Salam N."/>
            <person name="Kim C.J."/>
            <person name="Hozzein W.N."/>
            <person name="Xiao M."/>
            <person name="Huang H.Q."/>
            <person name="Li W.J."/>
        </authorList>
    </citation>
    <scope>NUCLEOTIDE SEQUENCE [LARGE SCALE GENOMIC DNA]</scope>
    <source>
        <strain evidence="3 4">YIM T102</strain>
    </source>
</reference>
<proteinExistence type="predicted"/>
<protein>
    <recommendedName>
        <fullName evidence="5">Lipoprotein</fullName>
    </recommendedName>
</protein>
<organism evidence="3 4">
    <name type="scientific">Streptomyces zhihengii</name>
    <dbReference type="NCBI Taxonomy" id="1818004"/>
    <lineage>
        <taxon>Bacteria</taxon>
        <taxon>Bacillati</taxon>
        <taxon>Actinomycetota</taxon>
        <taxon>Actinomycetes</taxon>
        <taxon>Kitasatosporales</taxon>
        <taxon>Streptomycetaceae</taxon>
        <taxon>Streptomyces</taxon>
    </lineage>
</organism>
<feature type="region of interest" description="Disordered" evidence="1">
    <location>
        <begin position="27"/>
        <end position="47"/>
    </location>
</feature>
<evidence type="ECO:0000313" key="3">
    <source>
        <dbReference type="EMBL" id="MBM9619745.1"/>
    </source>
</evidence>
<dbReference type="PROSITE" id="PS51257">
    <property type="entry name" value="PROKAR_LIPOPROTEIN"/>
    <property type="match status" value="1"/>
</dbReference>